<evidence type="ECO:0000313" key="1">
    <source>
        <dbReference type="EMBL" id="EEQ93855.1"/>
    </source>
</evidence>
<proteinExistence type="predicted"/>
<name>C4WNA0_9HYPH</name>
<sequence length="115" mass="12907">MEGGGMTNFHVGQKVVCIDSSVGFEQFLEIKEGEIYEIAWIGPFEHYTQGSFIGVRLKGVDRGVCPQFGYDNPPFAARRFRPLVRDKLSSVRGLLAGGPVTEKFEEPKRNVREEV</sequence>
<dbReference type="HOGENOM" id="CLU_1936411_0_0_5"/>
<comment type="caution">
    <text evidence="1">The sequence shown here is derived from an EMBL/GenBank/DDBJ whole genome shotgun (WGS) entry which is preliminary data.</text>
</comment>
<dbReference type="AlphaFoldDB" id="C4WNA0"/>
<reference evidence="1 2" key="1">
    <citation type="submission" date="2009-05" db="EMBL/GenBank/DDBJ databases">
        <authorList>
            <person name="Setubal J.C."/>
            <person name="Boyle S."/>
            <person name="Crasta O.R."/>
            <person name="Gillespie J.J."/>
            <person name="Kenyon R.W."/>
            <person name="Lu J."/>
            <person name="Mane S."/>
            <person name="Nagrani S."/>
            <person name="Shallom J.M."/>
            <person name="Shallom S."/>
            <person name="Shukla M."/>
            <person name="Snyder E.E."/>
            <person name="Sobral B.W."/>
            <person name="Wattam A.R."/>
            <person name="Will R."/>
            <person name="Williams K."/>
            <person name="Yoo H."/>
            <person name="Munk C."/>
            <person name="Tapia R."/>
            <person name="Green L."/>
            <person name="Rogers Y."/>
            <person name="Detter J.C."/>
            <person name="Bruce D."/>
            <person name="Brettin T.S."/>
            <person name="Tsolis R."/>
        </authorList>
    </citation>
    <scope>NUCLEOTIDE SEQUENCE [LARGE SCALE GENOMIC DNA]</scope>
    <source>
        <strain evidence="1 2">LMG 3301</strain>
    </source>
</reference>
<dbReference type="EMBL" id="ACQA01000002">
    <property type="protein sequence ID" value="EEQ93855.1"/>
    <property type="molecule type" value="Genomic_DNA"/>
</dbReference>
<protein>
    <submittedName>
        <fullName evidence="1">p050</fullName>
    </submittedName>
</protein>
<gene>
    <name evidence="1" type="ORF">OINT_2001043</name>
</gene>
<organism evidence="1 2">
    <name type="scientific">Brucella intermedia LMG 3301</name>
    <dbReference type="NCBI Taxonomy" id="641118"/>
    <lineage>
        <taxon>Bacteria</taxon>
        <taxon>Pseudomonadati</taxon>
        <taxon>Pseudomonadota</taxon>
        <taxon>Alphaproteobacteria</taxon>
        <taxon>Hyphomicrobiales</taxon>
        <taxon>Brucellaceae</taxon>
        <taxon>Brucella/Ochrobactrum group</taxon>
        <taxon>Brucella</taxon>
    </lineage>
</organism>
<evidence type="ECO:0000313" key="2">
    <source>
        <dbReference type="Proteomes" id="UP000004386"/>
    </source>
</evidence>
<accession>C4WNA0</accession>
<dbReference type="Proteomes" id="UP000004386">
    <property type="component" value="Unassembled WGS sequence"/>
</dbReference>